<accession>A0ABT0KLU1</accession>
<comment type="caution">
    <text evidence="1">The sequence shown here is derived from an EMBL/GenBank/DDBJ whole genome shotgun (WGS) entry which is preliminary data.</text>
</comment>
<evidence type="ECO:0008006" key="3">
    <source>
        <dbReference type="Google" id="ProtNLM"/>
    </source>
</evidence>
<keyword evidence="2" id="KW-1185">Reference proteome</keyword>
<evidence type="ECO:0000313" key="1">
    <source>
        <dbReference type="EMBL" id="MCL1044708.1"/>
    </source>
</evidence>
<organism evidence="1 2">
    <name type="scientific">Shewanella electrodiphila</name>
    <dbReference type="NCBI Taxonomy" id="934143"/>
    <lineage>
        <taxon>Bacteria</taxon>
        <taxon>Pseudomonadati</taxon>
        <taxon>Pseudomonadota</taxon>
        <taxon>Gammaproteobacteria</taxon>
        <taxon>Alteromonadales</taxon>
        <taxon>Shewanellaceae</taxon>
        <taxon>Shewanella</taxon>
    </lineage>
</organism>
<dbReference type="RefSeq" id="WP_248954985.1">
    <property type="nucleotide sequence ID" value="NZ_JAKIKU010000002.1"/>
</dbReference>
<evidence type="ECO:0000313" key="2">
    <source>
        <dbReference type="Proteomes" id="UP001202134"/>
    </source>
</evidence>
<dbReference type="Proteomes" id="UP001202134">
    <property type="component" value="Unassembled WGS sequence"/>
</dbReference>
<sequence>MDKPRIKVDFNERMEPDLVLISKTDERTDSEGNIIKLSTGTFVYLYEYNKYDDGEEEYLFAEGFVELNDKLMNKHAKWSCRINDKGIVAKYT</sequence>
<dbReference type="EMBL" id="JAKIKU010000002">
    <property type="protein sequence ID" value="MCL1044708.1"/>
    <property type="molecule type" value="Genomic_DNA"/>
</dbReference>
<proteinExistence type="predicted"/>
<reference evidence="1 2" key="1">
    <citation type="submission" date="2022-01" db="EMBL/GenBank/DDBJ databases">
        <title>Whole genome-based taxonomy of the Shewanellaceae.</title>
        <authorList>
            <person name="Martin-Rodriguez A.J."/>
        </authorList>
    </citation>
    <scope>NUCLEOTIDE SEQUENCE [LARGE SCALE GENOMIC DNA]</scope>
    <source>
        <strain evidence="1 2">DSM 24955</strain>
    </source>
</reference>
<protein>
    <recommendedName>
        <fullName evidence="3">Phage protein</fullName>
    </recommendedName>
</protein>
<gene>
    <name evidence="1" type="ORF">L2737_05115</name>
</gene>
<name>A0ABT0KLU1_9GAMM</name>